<evidence type="ECO:0000259" key="6">
    <source>
        <dbReference type="Pfam" id="PF14759"/>
    </source>
</evidence>
<dbReference type="InterPro" id="IPR050446">
    <property type="entry name" value="FAD-oxidoreductase/Apoptosis"/>
</dbReference>
<dbReference type="PANTHER" id="PTHR43557">
    <property type="entry name" value="APOPTOSIS-INDUCING FACTOR 1"/>
    <property type="match status" value="1"/>
</dbReference>
<keyword evidence="3" id="KW-0274">FAD</keyword>
<keyword evidence="8" id="KW-1185">Reference proteome</keyword>
<dbReference type="InterPro" id="IPR023753">
    <property type="entry name" value="FAD/NAD-binding_dom"/>
</dbReference>
<comment type="cofactor">
    <cofactor evidence="1">
        <name>FAD</name>
        <dbReference type="ChEBI" id="CHEBI:57692"/>
    </cofactor>
</comment>
<dbReference type="GO" id="GO:0005737">
    <property type="term" value="C:cytoplasm"/>
    <property type="evidence" value="ECO:0007669"/>
    <property type="project" value="TreeGrafter"/>
</dbReference>
<evidence type="ECO:0000256" key="1">
    <source>
        <dbReference type="ARBA" id="ARBA00001974"/>
    </source>
</evidence>
<dbReference type="PRINTS" id="PR00368">
    <property type="entry name" value="FADPNR"/>
</dbReference>
<evidence type="ECO:0000256" key="2">
    <source>
        <dbReference type="ARBA" id="ARBA00022630"/>
    </source>
</evidence>
<reference evidence="7 8" key="1">
    <citation type="submission" date="2016-01" db="EMBL/GenBank/DDBJ databases">
        <authorList>
            <person name="Peeters C."/>
        </authorList>
    </citation>
    <scope>NUCLEOTIDE SEQUENCE [LARGE SCALE GENOMIC DNA]</scope>
    <source>
        <strain evidence="7">LMG 29315</strain>
    </source>
</reference>
<dbReference type="EMBL" id="FCNV02000002">
    <property type="protein sequence ID" value="SAL23428.1"/>
    <property type="molecule type" value="Genomic_DNA"/>
</dbReference>
<dbReference type="Pfam" id="PF07992">
    <property type="entry name" value="Pyr_redox_2"/>
    <property type="match status" value="1"/>
</dbReference>
<dbReference type="InterPro" id="IPR028202">
    <property type="entry name" value="Reductase_C"/>
</dbReference>
<dbReference type="Gene3D" id="3.30.390.30">
    <property type="match status" value="1"/>
</dbReference>
<evidence type="ECO:0000313" key="7">
    <source>
        <dbReference type="EMBL" id="SAL23428.1"/>
    </source>
</evidence>
<dbReference type="Gene3D" id="3.50.50.60">
    <property type="entry name" value="FAD/NAD(P)-binding domain"/>
    <property type="match status" value="2"/>
</dbReference>
<dbReference type="Proteomes" id="UP000198263">
    <property type="component" value="Unassembled WGS sequence"/>
</dbReference>
<dbReference type="GO" id="GO:0016651">
    <property type="term" value="F:oxidoreductase activity, acting on NAD(P)H"/>
    <property type="evidence" value="ECO:0007669"/>
    <property type="project" value="TreeGrafter"/>
</dbReference>
<dbReference type="AlphaFoldDB" id="A0A658QUJ5"/>
<evidence type="ECO:0000259" key="5">
    <source>
        <dbReference type="Pfam" id="PF07992"/>
    </source>
</evidence>
<dbReference type="InterPro" id="IPR016156">
    <property type="entry name" value="FAD/NAD-linked_Rdtase_dimer_sf"/>
</dbReference>
<name>A0A658QUJ5_9BURK</name>
<evidence type="ECO:0000256" key="3">
    <source>
        <dbReference type="ARBA" id="ARBA00022827"/>
    </source>
</evidence>
<evidence type="ECO:0000256" key="4">
    <source>
        <dbReference type="ARBA" id="ARBA00023002"/>
    </source>
</evidence>
<dbReference type="PRINTS" id="PR00411">
    <property type="entry name" value="PNDRDTASEI"/>
</dbReference>
<evidence type="ECO:0000313" key="8">
    <source>
        <dbReference type="Proteomes" id="UP000198263"/>
    </source>
</evidence>
<dbReference type="Pfam" id="PF14759">
    <property type="entry name" value="Reductase_C"/>
    <property type="match status" value="1"/>
</dbReference>
<feature type="domain" description="Reductase C-terminal" evidence="6">
    <location>
        <begin position="322"/>
        <end position="392"/>
    </location>
</feature>
<keyword evidence="4" id="KW-0560">Oxidoreductase</keyword>
<accession>A0A658QUJ5</accession>
<keyword evidence="2" id="KW-0285">Flavoprotein</keyword>
<dbReference type="PANTHER" id="PTHR43557:SF2">
    <property type="entry name" value="RIESKE DOMAIN-CONTAINING PROTEIN-RELATED"/>
    <property type="match status" value="1"/>
</dbReference>
<proteinExistence type="predicted"/>
<sequence length="405" mass="43165">MVMNRIVVVGGSVAGLRAVETLRLEGFEGAVTLVCGEPHLPYDRPPLTKQILTGEINAEQLCYRDHQWFERNAVDLCLGTPASALDISTGRVHLGSNSIPFDGLIVATGARPKSFSPRSSLRGIFTLRTVDDALAIKERMLPGVRMILVGAGFIGSEIASSAAACGVQVTIVELAEAAMIRAVGPQLGRILAGLHDEFGVNVVCNARVTGFGGKGSVEAVMLDGGWELPADIVVVGIGVDPNCEWLIGSGLRIEDGLACDRTLNAGPRNVYGAGDVVSWPNEWWGGVMRGQQWLVAADQGKHAARNLLAGPERATPFSTIPYFWTDQYGCRVQAAGRTDLGQLIAVAGGHRQRPFIGVYRHNGQLTGVVTINAPKAFAALRTCLHDHSSFDTAWEVAVKNCPPPD</sequence>
<feature type="domain" description="FAD/NAD(P)-binding" evidence="5">
    <location>
        <begin position="5"/>
        <end position="300"/>
    </location>
</feature>
<dbReference type="InterPro" id="IPR036188">
    <property type="entry name" value="FAD/NAD-bd_sf"/>
</dbReference>
<protein>
    <submittedName>
        <fullName evidence="7">FAD-dependent pyridine nucleotide-disulfide oxidoreductase</fullName>
    </submittedName>
</protein>
<organism evidence="7 8">
    <name type="scientific">Caballeronia concitans</name>
    <dbReference type="NCBI Taxonomy" id="1777133"/>
    <lineage>
        <taxon>Bacteria</taxon>
        <taxon>Pseudomonadati</taxon>
        <taxon>Pseudomonadota</taxon>
        <taxon>Betaproteobacteria</taxon>
        <taxon>Burkholderiales</taxon>
        <taxon>Burkholderiaceae</taxon>
        <taxon>Caballeronia</taxon>
    </lineage>
</organism>
<dbReference type="SUPFAM" id="SSF51905">
    <property type="entry name" value="FAD/NAD(P)-binding domain"/>
    <property type="match status" value="2"/>
</dbReference>
<comment type="caution">
    <text evidence="7">The sequence shown here is derived from an EMBL/GenBank/DDBJ whole genome shotgun (WGS) entry which is preliminary data.</text>
</comment>
<gene>
    <name evidence="7" type="ORF">AWB72_01711</name>
</gene>
<dbReference type="SUPFAM" id="SSF55424">
    <property type="entry name" value="FAD/NAD-linked reductases, dimerisation (C-terminal) domain"/>
    <property type="match status" value="1"/>
</dbReference>